<keyword evidence="1 4" id="KW-0808">Transferase</keyword>
<sequence>MNQESVSSKVSPSSRNFYWHFFQWLLQQCFVFFICYRSRGVKNIPQTGGGLVLVNHQSFLDPLLVGAPLARPVSYLARDSLFRVPVVGFILRKTYVYPISRSAASPSTIKNAIRRMQQGYMVGIFPEGTRTQDGSVGEIKPGFISLVRRSKLPVYPVGIAGAFEVFPRDRKFPRPGKVRVVFGDPLTWEELLPFTKKGKEAELVELIRNRIIQCQQEAVDWRNGTIS</sequence>
<dbReference type="PANTHER" id="PTHR10434:SF11">
    <property type="entry name" value="1-ACYL-SN-GLYCEROL-3-PHOSPHATE ACYLTRANSFERASE"/>
    <property type="match status" value="1"/>
</dbReference>
<keyword evidence="2 4" id="KW-0012">Acyltransferase</keyword>
<organism evidence="4">
    <name type="scientific">hydrothermal vent metagenome</name>
    <dbReference type="NCBI Taxonomy" id="652676"/>
    <lineage>
        <taxon>unclassified sequences</taxon>
        <taxon>metagenomes</taxon>
        <taxon>ecological metagenomes</taxon>
    </lineage>
</organism>
<dbReference type="Pfam" id="PF01553">
    <property type="entry name" value="Acyltransferase"/>
    <property type="match status" value="1"/>
</dbReference>
<dbReference type="SMART" id="SM00563">
    <property type="entry name" value="PlsC"/>
    <property type="match status" value="1"/>
</dbReference>
<dbReference type="GO" id="GO:0003841">
    <property type="term" value="F:1-acylglycerol-3-phosphate O-acyltransferase activity"/>
    <property type="evidence" value="ECO:0007669"/>
    <property type="project" value="UniProtKB-EC"/>
</dbReference>
<dbReference type="EMBL" id="UOGL01000338">
    <property type="protein sequence ID" value="VAX39521.1"/>
    <property type="molecule type" value="Genomic_DNA"/>
</dbReference>
<dbReference type="CDD" id="cd07989">
    <property type="entry name" value="LPLAT_AGPAT-like"/>
    <property type="match status" value="1"/>
</dbReference>
<dbReference type="SUPFAM" id="SSF69593">
    <property type="entry name" value="Glycerol-3-phosphate (1)-acyltransferase"/>
    <property type="match status" value="1"/>
</dbReference>
<proteinExistence type="predicted"/>
<gene>
    <name evidence="4" type="ORF">MNBD_PLANCTO02-1718</name>
</gene>
<feature type="domain" description="Phospholipid/glycerol acyltransferase" evidence="3">
    <location>
        <begin position="50"/>
        <end position="162"/>
    </location>
</feature>
<dbReference type="InterPro" id="IPR002123">
    <property type="entry name" value="Plipid/glycerol_acylTrfase"/>
</dbReference>
<accession>A0A3B1DKT8</accession>
<dbReference type="GO" id="GO:0006654">
    <property type="term" value="P:phosphatidic acid biosynthetic process"/>
    <property type="evidence" value="ECO:0007669"/>
    <property type="project" value="TreeGrafter"/>
</dbReference>
<evidence type="ECO:0000259" key="3">
    <source>
        <dbReference type="SMART" id="SM00563"/>
    </source>
</evidence>
<reference evidence="4" key="1">
    <citation type="submission" date="2018-06" db="EMBL/GenBank/DDBJ databases">
        <authorList>
            <person name="Zhirakovskaya E."/>
        </authorList>
    </citation>
    <scope>NUCLEOTIDE SEQUENCE</scope>
</reference>
<dbReference type="AlphaFoldDB" id="A0A3B1DKT8"/>
<protein>
    <submittedName>
        <fullName evidence="4">Acyl-CoA:1-acyl-sn-glycerol-3-phosphate acyltransferase</fullName>
        <ecNumber evidence="4">2.3.1.51</ecNumber>
    </submittedName>
</protein>
<name>A0A3B1DKT8_9ZZZZ</name>
<dbReference type="PANTHER" id="PTHR10434">
    <property type="entry name" value="1-ACYL-SN-GLYCEROL-3-PHOSPHATE ACYLTRANSFERASE"/>
    <property type="match status" value="1"/>
</dbReference>
<dbReference type="EC" id="2.3.1.51" evidence="4"/>
<evidence type="ECO:0000313" key="4">
    <source>
        <dbReference type="EMBL" id="VAX39521.1"/>
    </source>
</evidence>
<evidence type="ECO:0000256" key="1">
    <source>
        <dbReference type="ARBA" id="ARBA00022679"/>
    </source>
</evidence>
<evidence type="ECO:0000256" key="2">
    <source>
        <dbReference type="ARBA" id="ARBA00023315"/>
    </source>
</evidence>